<proteinExistence type="predicted"/>
<dbReference type="AlphaFoldDB" id="A0A367PHQ2"/>
<accession>A0A367PHQ2</accession>
<dbReference type="Pfam" id="PF13274">
    <property type="entry name" value="SocA_Panacea"/>
    <property type="match status" value="1"/>
</dbReference>
<reference evidence="2 3" key="1">
    <citation type="submission" date="2018-04" db="EMBL/GenBank/DDBJ databases">
        <title>Cupriavidus necator CR12 genome sequencing and assembly.</title>
        <authorList>
            <person name="Ben Fekih I."/>
            <person name="Mazhar H.S."/>
            <person name="Bello S.K."/>
            <person name="Rensing C."/>
        </authorList>
    </citation>
    <scope>NUCLEOTIDE SEQUENCE [LARGE SCALE GENOMIC DNA]</scope>
    <source>
        <strain evidence="2 3">CR12</strain>
    </source>
</reference>
<dbReference type="Proteomes" id="UP000253501">
    <property type="component" value="Unassembled WGS sequence"/>
</dbReference>
<comment type="caution">
    <text evidence="2">The sequence shown here is derived from an EMBL/GenBank/DDBJ whole genome shotgun (WGS) entry which is preliminary data.</text>
</comment>
<organism evidence="2 3">
    <name type="scientific">Cupriavidus necator</name>
    <name type="common">Alcaligenes eutrophus</name>
    <name type="synonym">Ralstonia eutropha</name>
    <dbReference type="NCBI Taxonomy" id="106590"/>
    <lineage>
        <taxon>Bacteria</taxon>
        <taxon>Pseudomonadati</taxon>
        <taxon>Pseudomonadota</taxon>
        <taxon>Betaproteobacteria</taxon>
        <taxon>Burkholderiales</taxon>
        <taxon>Burkholderiaceae</taxon>
        <taxon>Cupriavidus</taxon>
    </lineage>
</organism>
<name>A0A367PHQ2_CUPNE</name>
<dbReference type="EMBL" id="QDHA01000039">
    <property type="protein sequence ID" value="RCJ07390.1"/>
    <property type="molecule type" value="Genomic_DNA"/>
</dbReference>
<evidence type="ECO:0000313" key="2">
    <source>
        <dbReference type="EMBL" id="RCJ07390.1"/>
    </source>
</evidence>
<sequence length="147" mass="16451">MATVFDVARYILEKQGEMTAMKLQKLVYYSQAWSLVWEERPLFNASIEAWANGPVVRSLYDCHRGQFRVSPESLARGTAAALDEADASTVDGVLEFYGDKTAQWLSDLTHMEAPWKKARERAGLGDGEPGESVISLSDIHEYYSGLE</sequence>
<feature type="domain" description="Antitoxin SocA-like Panacea" evidence="1">
    <location>
        <begin position="23"/>
        <end position="116"/>
    </location>
</feature>
<evidence type="ECO:0000313" key="3">
    <source>
        <dbReference type="Proteomes" id="UP000253501"/>
    </source>
</evidence>
<dbReference type="InterPro" id="IPR025272">
    <property type="entry name" value="SocA_Panacea"/>
</dbReference>
<protein>
    <submittedName>
        <fullName evidence="2">DUF4065 domain-containing protein</fullName>
    </submittedName>
</protein>
<gene>
    <name evidence="2" type="ORF">DDK22_16530</name>
</gene>
<evidence type="ECO:0000259" key="1">
    <source>
        <dbReference type="Pfam" id="PF13274"/>
    </source>
</evidence>